<organism evidence="2 3">
    <name type="scientific">Triplophysa rosa</name>
    <name type="common">Cave loach</name>
    <dbReference type="NCBI Taxonomy" id="992332"/>
    <lineage>
        <taxon>Eukaryota</taxon>
        <taxon>Metazoa</taxon>
        <taxon>Chordata</taxon>
        <taxon>Craniata</taxon>
        <taxon>Vertebrata</taxon>
        <taxon>Euteleostomi</taxon>
        <taxon>Actinopterygii</taxon>
        <taxon>Neopterygii</taxon>
        <taxon>Teleostei</taxon>
        <taxon>Ostariophysi</taxon>
        <taxon>Cypriniformes</taxon>
        <taxon>Nemacheilidae</taxon>
        <taxon>Triplophysa</taxon>
    </lineage>
</organism>
<proteinExistence type="predicted"/>
<dbReference type="Pfam" id="PF13358">
    <property type="entry name" value="DDE_3"/>
    <property type="match status" value="1"/>
</dbReference>
<feature type="domain" description="Tc1-like transposase DDE" evidence="1">
    <location>
        <begin position="85"/>
        <end position="227"/>
    </location>
</feature>
<keyword evidence="3" id="KW-1185">Reference proteome</keyword>
<evidence type="ECO:0000259" key="1">
    <source>
        <dbReference type="Pfam" id="PF13358"/>
    </source>
</evidence>
<accession>A0A9W7WGT7</accession>
<evidence type="ECO:0000313" key="3">
    <source>
        <dbReference type="Proteomes" id="UP001059041"/>
    </source>
</evidence>
<reference evidence="2" key="1">
    <citation type="submission" date="2021-02" db="EMBL/GenBank/DDBJ databases">
        <title>Comparative genomics reveals that relaxation of natural selection precedes convergent phenotypic evolution of cavefish.</title>
        <authorList>
            <person name="Peng Z."/>
        </authorList>
    </citation>
    <scope>NUCLEOTIDE SEQUENCE</scope>
    <source>
        <tissue evidence="2">Muscle</tissue>
    </source>
</reference>
<comment type="caution">
    <text evidence="2">The sequence shown here is derived from an EMBL/GenBank/DDBJ whole genome shotgun (WGS) entry which is preliminary data.</text>
</comment>
<dbReference type="InterPro" id="IPR038717">
    <property type="entry name" value="Tc1-like_DDE_dom"/>
</dbReference>
<dbReference type="GO" id="GO:0003676">
    <property type="term" value="F:nucleic acid binding"/>
    <property type="evidence" value="ECO:0007669"/>
    <property type="project" value="InterPro"/>
</dbReference>
<name>A0A9W7WGT7_TRIRA</name>
<evidence type="ECO:0000313" key="2">
    <source>
        <dbReference type="EMBL" id="KAI7799111.1"/>
    </source>
</evidence>
<gene>
    <name evidence="2" type="ORF">IRJ41_018416</name>
</gene>
<sequence length="287" mass="33118">QRGGRGRIFSDGQEIAIVDVVTANNAIKLREIRDRVLADNITFGNMNMDEATVPFERNFERVKELRCQYVQRVMEMEASRTPHTFIFVDEAGFNLAKTRRGGRNVIGQRATVDVPGQRGANITMCAALSNDGLLLHKPLIGPFNTERLISFLNDLHNQRVPAEERRRGASNCPTFIVVWDRVAFHHSAAVTDWFAAHPRMSVLFLPPYLNPIEEFFSAWRWKVYDHHPHDQMTLLEEMNAGCGDISPEDCQGWIRHSRRYFPRCIAREDIRCDVDENLWPNARERED</sequence>
<protein>
    <recommendedName>
        <fullName evidence="1">Tc1-like transposase DDE domain-containing protein</fullName>
    </recommendedName>
</protein>
<dbReference type="Proteomes" id="UP001059041">
    <property type="component" value="Linkage Group LG16"/>
</dbReference>
<dbReference type="InterPro" id="IPR036397">
    <property type="entry name" value="RNaseH_sf"/>
</dbReference>
<feature type="non-terminal residue" evidence="2">
    <location>
        <position position="1"/>
    </location>
</feature>
<dbReference type="EMBL" id="JAFHDT010000016">
    <property type="protein sequence ID" value="KAI7799111.1"/>
    <property type="molecule type" value="Genomic_DNA"/>
</dbReference>
<dbReference type="Gene3D" id="3.30.420.10">
    <property type="entry name" value="Ribonuclease H-like superfamily/Ribonuclease H"/>
    <property type="match status" value="1"/>
</dbReference>
<dbReference type="AlphaFoldDB" id="A0A9W7WGT7"/>